<accession>A0A6N8E8P5</accession>
<dbReference type="AlphaFoldDB" id="A0A6N8E8P5"/>
<dbReference type="EMBL" id="WNKT01000008">
    <property type="protein sequence ID" value="MTW20632.1"/>
    <property type="molecule type" value="Genomic_DNA"/>
</dbReference>
<proteinExistence type="predicted"/>
<name>A0A6N8E8P5_9GAMM</name>
<keyword evidence="4" id="KW-1185">Reference proteome</keyword>
<dbReference type="RefSeq" id="WP_155449223.1">
    <property type="nucleotide sequence ID" value="NZ_WNKT01000008.1"/>
</dbReference>
<dbReference type="InterPro" id="IPR006842">
    <property type="entry name" value="Transposase_31"/>
</dbReference>
<dbReference type="GO" id="GO:0006310">
    <property type="term" value="P:DNA recombination"/>
    <property type="evidence" value="ECO:0007669"/>
    <property type="project" value="TreeGrafter"/>
</dbReference>
<evidence type="ECO:0000256" key="1">
    <source>
        <dbReference type="SAM" id="MobiDB-lite"/>
    </source>
</evidence>
<sequence>MPKTPRSRKPAKPRPNAGTRRPRHHDHSYKQLFSHPEMVRDLLTGFVHERWVASVDLGSLEAVKASFITDDFREREDDVIWRVRWADGWLYVYILIEFQSRVDAFMGVRIANYVSLLYQDLLARQALTDDDLLPPVLPIVLYNGESRWSAPTDLHTLIEAVPGGLEAYRPHWAYLLLDEGAIIGNADYPLEVRNLAVALFQLEKARDEPTWLAVYARLVEVLDSQALDSLKRAFGRWIYKSFIRRKRPGIRLPDIDDFHEVHVMLQQRVEQWNAEIREQGRLEGRLEGRTEGRQENQRSTALAMLQRTALDEATIAELTGLSVEEVRALRNGPSHH</sequence>
<dbReference type="PANTHER" id="PTHR34611">
    <property type="match status" value="1"/>
</dbReference>
<comment type="caution">
    <text evidence="3">The sequence shown here is derived from an EMBL/GenBank/DDBJ whole genome shotgun (WGS) entry which is preliminary data.</text>
</comment>
<reference evidence="3 4" key="1">
    <citation type="submission" date="2019-11" db="EMBL/GenBank/DDBJ databases">
        <title>Whole-genome sequence of the anaerobic purple sulfur bacterium Allochromatium palmeri DSM 15591.</title>
        <authorList>
            <person name="Kyndt J.A."/>
            <person name="Meyer T.E."/>
        </authorList>
    </citation>
    <scope>NUCLEOTIDE SEQUENCE [LARGE SCALE GENOMIC DNA]</scope>
    <source>
        <strain evidence="3 4">DSM 15591</strain>
    </source>
</reference>
<feature type="domain" description="Transposase (putative) YhgA-like" evidence="2">
    <location>
        <begin position="24"/>
        <end position="225"/>
    </location>
</feature>
<evidence type="ECO:0000313" key="4">
    <source>
        <dbReference type="Proteomes" id="UP000434044"/>
    </source>
</evidence>
<organism evidence="3 4">
    <name type="scientific">Allochromatium palmeri</name>
    <dbReference type="NCBI Taxonomy" id="231048"/>
    <lineage>
        <taxon>Bacteria</taxon>
        <taxon>Pseudomonadati</taxon>
        <taxon>Pseudomonadota</taxon>
        <taxon>Gammaproteobacteria</taxon>
        <taxon>Chromatiales</taxon>
        <taxon>Chromatiaceae</taxon>
        <taxon>Allochromatium</taxon>
    </lineage>
</organism>
<dbReference type="OrthoDB" id="5562276at2"/>
<protein>
    <submittedName>
        <fullName evidence="3">Transposase</fullName>
    </submittedName>
</protein>
<feature type="compositionally biased region" description="Basic residues" evidence="1">
    <location>
        <begin position="1"/>
        <end position="12"/>
    </location>
</feature>
<feature type="region of interest" description="Disordered" evidence="1">
    <location>
        <begin position="1"/>
        <end position="26"/>
    </location>
</feature>
<dbReference type="PANTHER" id="PTHR34611:SF2">
    <property type="entry name" value="INACTIVE RECOMBINATION-PROMOTING NUCLEASE-LIKE PROTEIN RPNE-RELATED"/>
    <property type="match status" value="1"/>
</dbReference>
<evidence type="ECO:0000313" key="3">
    <source>
        <dbReference type="EMBL" id="MTW20632.1"/>
    </source>
</evidence>
<dbReference type="Pfam" id="PF04754">
    <property type="entry name" value="Transposase_31"/>
    <property type="match status" value="1"/>
</dbReference>
<gene>
    <name evidence="3" type="ORF">GJ668_05915</name>
</gene>
<dbReference type="GO" id="GO:1990238">
    <property type="term" value="F:double-stranded DNA endonuclease activity"/>
    <property type="evidence" value="ECO:0007669"/>
    <property type="project" value="TreeGrafter"/>
</dbReference>
<dbReference type="Proteomes" id="UP000434044">
    <property type="component" value="Unassembled WGS sequence"/>
</dbReference>
<dbReference type="InterPro" id="IPR051699">
    <property type="entry name" value="Rpn/YhgA-like_nuclease"/>
</dbReference>
<evidence type="ECO:0000259" key="2">
    <source>
        <dbReference type="Pfam" id="PF04754"/>
    </source>
</evidence>